<dbReference type="GO" id="GO:0005096">
    <property type="term" value="F:GTPase activator activity"/>
    <property type="evidence" value="ECO:0007669"/>
    <property type="project" value="UniProtKB-KW"/>
</dbReference>
<name>A0AAD9QTX4_ACRCE</name>
<dbReference type="Proteomes" id="UP001249851">
    <property type="component" value="Unassembled WGS sequence"/>
</dbReference>
<proteinExistence type="predicted"/>
<reference evidence="3" key="1">
    <citation type="journal article" date="2023" name="G3 (Bethesda)">
        <title>Whole genome assembly and annotation of the endangered Caribbean coral Acropora cervicornis.</title>
        <authorList>
            <person name="Selwyn J.D."/>
            <person name="Vollmer S.V."/>
        </authorList>
    </citation>
    <scope>NUCLEOTIDE SEQUENCE</scope>
    <source>
        <strain evidence="3">K2</strain>
    </source>
</reference>
<evidence type="ECO:0000313" key="4">
    <source>
        <dbReference type="Proteomes" id="UP001249851"/>
    </source>
</evidence>
<dbReference type="SUPFAM" id="SSF111347">
    <property type="entry name" value="Rap/Ran-GAP"/>
    <property type="match status" value="1"/>
</dbReference>
<evidence type="ECO:0000256" key="1">
    <source>
        <dbReference type="ARBA" id="ARBA00022468"/>
    </source>
</evidence>
<dbReference type="Gene3D" id="3.40.50.11210">
    <property type="entry name" value="Rap/Ran-GAP"/>
    <property type="match status" value="1"/>
</dbReference>
<dbReference type="PANTHER" id="PTHR15711:SF62">
    <property type="entry name" value="GTPASE-ACTIVATING RAP_RAN-GAP DOMAIN-LIKE PROTEIN 3"/>
    <property type="match status" value="1"/>
</dbReference>
<organism evidence="3 4">
    <name type="scientific">Acropora cervicornis</name>
    <name type="common">Staghorn coral</name>
    <dbReference type="NCBI Taxonomy" id="6130"/>
    <lineage>
        <taxon>Eukaryota</taxon>
        <taxon>Metazoa</taxon>
        <taxon>Cnidaria</taxon>
        <taxon>Anthozoa</taxon>
        <taxon>Hexacorallia</taxon>
        <taxon>Scleractinia</taxon>
        <taxon>Astrocoeniina</taxon>
        <taxon>Acroporidae</taxon>
        <taxon>Acropora</taxon>
    </lineage>
</organism>
<protein>
    <submittedName>
        <fullName evidence="3">GTPase-activating Rap/Ran-GAP domain-like protein 3</fullName>
    </submittedName>
</protein>
<dbReference type="GO" id="GO:0051056">
    <property type="term" value="P:regulation of small GTPase mediated signal transduction"/>
    <property type="evidence" value="ECO:0007669"/>
    <property type="project" value="InterPro"/>
</dbReference>
<dbReference type="AlphaFoldDB" id="A0AAD9QTX4"/>
<dbReference type="Pfam" id="PF02145">
    <property type="entry name" value="Rap_GAP"/>
    <property type="match status" value="1"/>
</dbReference>
<comment type="caution">
    <text evidence="3">The sequence shown here is derived from an EMBL/GenBank/DDBJ whole genome shotgun (WGS) entry which is preliminary data.</text>
</comment>
<accession>A0AAD9QTX4</accession>
<dbReference type="InterPro" id="IPR035974">
    <property type="entry name" value="Rap/Ran-GAP_sf"/>
</dbReference>
<evidence type="ECO:0000259" key="2">
    <source>
        <dbReference type="PROSITE" id="PS50085"/>
    </source>
</evidence>
<dbReference type="InterPro" id="IPR050989">
    <property type="entry name" value="Rap1_Ran_GAP"/>
</dbReference>
<reference evidence="3" key="2">
    <citation type="journal article" date="2023" name="Science">
        <title>Genomic signatures of disease resistance in endangered staghorn corals.</title>
        <authorList>
            <person name="Vollmer S.V."/>
            <person name="Selwyn J.D."/>
            <person name="Despard B.A."/>
            <person name="Roesel C.L."/>
        </authorList>
    </citation>
    <scope>NUCLEOTIDE SEQUENCE</scope>
    <source>
        <strain evidence="3">K2</strain>
    </source>
</reference>
<feature type="domain" description="Rap-GAP" evidence="2">
    <location>
        <begin position="104"/>
        <end position="266"/>
    </location>
</feature>
<keyword evidence="4" id="KW-1185">Reference proteome</keyword>
<dbReference type="InterPro" id="IPR000331">
    <property type="entry name" value="Rap/Ran_GAP_dom"/>
</dbReference>
<dbReference type="EMBL" id="JARQWQ010000015">
    <property type="protein sequence ID" value="KAK2567025.1"/>
    <property type="molecule type" value="Genomic_DNA"/>
</dbReference>
<keyword evidence="1" id="KW-0343">GTPase activation</keyword>
<dbReference type="PANTHER" id="PTHR15711">
    <property type="entry name" value="RAP GTPASE-ACTIVATING PROTEIN"/>
    <property type="match status" value="1"/>
</dbReference>
<evidence type="ECO:0000313" key="3">
    <source>
        <dbReference type="EMBL" id="KAK2567025.1"/>
    </source>
</evidence>
<gene>
    <name evidence="3" type="ORF">P5673_008801</name>
</gene>
<sequence length="266" mass="30067">MVTRIRSSTFTNSAASPDVVRRSGLSRKHYYGSLEAVILAAIKVKMQEVDSGWRVNGLGSRQGSGVHLENPEFQTRWYFKYFLGKVHQNFVGIDGSKNHFILSVCLTDADNYGAPQYRAILWRKTGCQKLCIPYQPNKPVSPKSVLGAYGINKVDKGPKEVLNPEIQKELLVLEEQEIELKGWKKYRGGLDVRNDMTGSHSLYTVYEGHEVMFHVSTLLPFTPDNPQQVERKRHIGNDIAIIVFQDWDGKSCASPPAIKSKFVRIL</sequence>
<dbReference type="PROSITE" id="PS50085">
    <property type="entry name" value="RAPGAP"/>
    <property type="match status" value="1"/>
</dbReference>